<dbReference type="AlphaFoldDB" id="A0A430A566"/>
<gene>
    <name evidence="1" type="ORF">CBF31_09300</name>
</gene>
<dbReference type="InterPro" id="IPR006523">
    <property type="entry name" value="RinA"/>
</dbReference>
<dbReference type="EMBL" id="NGJY01000004">
    <property type="protein sequence ID" value="RSU01953.1"/>
    <property type="molecule type" value="Genomic_DNA"/>
</dbReference>
<evidence type="ECO:0008006" key="3">
    <source>
        <dbReference type="Google" id="ProtNLM"/>
    </source>
</evidence>
<accession>A0A430A566</accession>
<dbReference type="OrthoDB" id="2156872at2"/>
<evidence type="ECO:0000313" key="2">
    <source>
        <dbReference type="Proteomes" id="UP000287101"/>
    </source>
</evidence>
<organism evidence="1 2">
    <name type="scientific">Vagococcus fessus</name>
    <dbReference type="NCBI Taxonomy" id="120370"/>
    <lineage>
        <taxon>Bacteria</taxon>
        <taxon>Bacillati</taxon>
        <taxon>Bacillota</taxon>
        <taxon>Bacilli</taxon>
        <taxon>Lactobacillales</taxon>
        <taxon>Enterococcaceae</taxon>
        <taxon>Vagococcus</taxon>
    </lineage>
</organism>
<dbReference type="NCBIfam" id="TIGR01636">
    <property type="entry name" value="phage_rinA"/>
    <property type="match status" value="1"/>
</dbReference>
<name>A0A430A566_9ENTE</name>
<evidence type="ECO:0000313" key="1">
    <source>
        <dbReference type="EMBL" id="RSU01953.1"/>
    </source>
</evidence>
<protein>
    <recommendedName>
        <fullName evidence="3">Transcriptional regulator</fullName>
    </recommendedName>
</protein>
<reference evidence="1 2" key="1">
    <citation type="submission" date="2017-05" db="EMBL/GenBank/DDBJ databases">
        <title>Vagococcus spp. assemblies.</title>
        <authorList>
            <person name="Gulvik C.A."/>
        </authorList>
    </citation>
    <scope>NUCLEOTIDE SEQUENCE [LARGE SCALE GENOMIC DNA]</scope>
    <source>
        <strain evidence="1 2">CCUG 41755</strain>
    </source>
</reference>
<sequence length="137" mass="15530">MLRNETIAYLRADLWDYNKFKKEILAFQEAILNSGSKVDENIGGGRSSFISDPTAVAAIKLASPDDLSVSVFTVNTIDDLLSSCSKEHYDVIMSKYINGYRGKKNAIVSSECKMSESTVKRKDLEFLELLRIRLRRR</sequence>
<comment type="caution">
    <text evidence="1">The sequence shown here is derived from an EMBL/GenBank/DDBJ whole genome shotgun (WGS) entry which is preliminary data.</text>
</comment>
<keyword evidence="2" id="KW-1185">Reference proteome</keyword>
<proteinExistence type="predicted"/>
<dbReference type="Proteomes" id="UP000287101">
    <property type="component" value="Unassembled WGS sequence"/>
</dbReference>